<accession>A0ABN7ACD8</accession>
<evidence type="ECO:0000313" key="2">
    <source>
        <dbReference type="Proteomes" id="UP001307889"/>
    </source>
</evidence>
<dbReference type="Proteomes" id="UP001307889">
    <property type="component" value="Chromosome 1"/>
</dbReference>
<keyword evidence="2" id="KW-1185">Reference proteome</keyword>
<reference evidence="1 2" key="1">
    <citation type="submission" date="2023-09" db="EMBL/GenBank/DDBJ databases">
        <title>Nesidiocoris tenuis whole genome shotgun sequence.</title>
        <authorList>
            <person name="Shibata T."/>
            <person name="Shimoda M."/>
            <person name="Kobayashi T."/>
            <person name="Uehara T."/>
        </authorList>
    </citation>
    <scope>NUCLEOTIDE SEQUENCE [LARGE SCALE GENOMIC DNA]</scope>
    <source>
        <strain evidence="1 2">Japan</strain>
    </source>
</reference>
<dbReference type="EMBL" id="AP028909">
    <property type="protein sequence ID" value="BES88999.1"/>
    <property type="molecule type" value="Genomic_DNA"/>
</dbReference>
<name>A0ABN7ACD8_9HEMI</name>
<evidence type="ECO:0000313" key="1">
    <source>
        <dbReference type="EMBL" id="BES88999.1"/>
    </source>
</evidence>
<organism evidence="1 2">
    <name type="scientific">Nesidiocoris tenuis</name>
    <dbReference type="NCBI Taxonomy" id="355587"/>
    <lineage>
        <taxon>Eukaryota</taxon>
        <taxon>Metazoa</taxon>
        <taxon>Ecdysozoa</taxon>
        <taxon>Arthropoda</taxon>
        <taxon>Hexapoda</taxon>
        <taxon>Insecta</taxon>
        <taxon>Pterygota</taxon>
        <taxon>Neoptera</taxon>
        <taxon>Paraneoptera</taxon>
        <taxon>Hemiptera</taxon>
        <taxon>Heteroptera</taxon>
        <taxon>Panheteroptera</taxon>
        <taxon>Cimicomorpha</taxon>
        <taxon>Miridae</taxon>
        <taxon>Dicyphina</taxon>
        <taxon>Nesidiocoris</taxon>
    </lineage>
</organism>
<gene>
    <name evidence="1" type="ORF">NTJ_01806</name>
</gene>
<proteinExistence type="predicted"/>
<sequence length="245" mass="28695">MPVLPFHHYIGPGNPIDSGPCVDADDCIAREHDIKYENARSPTDVRLADLEAIAAFRDSWMNGNWHSLIGDIGLSVKYCVESYTGVIYPKIADMQPCEMISLFNDLLKLHCVYKTRPFQKFNNLRNPLKISFEKDYATNKNEDNFFYVLVAWYQLWYKYHKNSNVSSNNVAHFEHQCSMMPPHQNATEKRQVINNRHLLQTCDLFHLNTWMKFFSLFQIRISDKTTPQENAYVDDDFGDLFMNYD</sequence>
<protein>
    <submittedName>
        <fullName evidence="1">Uncharacterized protein</fullName>
    </submittedName>
</protein>